<evidence type="ECO:0000256" key="5">
    <source>
        <dbReference type="ARBA" id="ARBA00022741"/>
    </source>
</evidence>
<dbReference type="RefSeq" id="WP_218093807.1">
    <property type="nucleotide sequence ID" value="NZ_CAJVAS010000020.1"/>
</dbReference>
<dbReference type="InterPro" id="IPR004821">
    <property type="entry name" value="Cyt_trans-like"/>
</dbReference>
<comment type="function">
    <text evidence="1 8">Catalyzes the reversible adenylation of nicotinate mononucleotide (NaMN) to nicotinic acid adenine dinucleotide (NaAD).</text>
</comment>
<comment type="caution">
    <text evidence="10">The sequence shown here is derived from an EMBL/GenBank/DDBJ whole genome shotgun (WGS) entry which is preliminary data.</text>
</comment>
<dbReference type="InterPro" id="IPR005248">
    <property type="entry name" value="NadD/NMNAT"/>
</dbReference>
<dbReference type="NCBIfam" id="TIGR00482">
    <property type="entry name" value="nicotinate (nicotinamide) nucleotide adenylyltransferase"/>
    <property type="match status" value="1"/>
</dbReference>
<comment type="pathway">
    <text evidence="2 8">Cofactor biosynthesis; NAD(+) biosynthesis; deamido-NAD(+) from nicotinate D-ribonucleotide: step 1/1.</text>
</comment>
<evidence type="ECO:0000256" key="3">
    <source>
        <dbReference type="ARBA" id="ARBA00022679"/>
    </source>
</evidence>
<evidence type="ECO:0000313" key="11">
    <source>
        <dbReference type="Proteomes" id="UP000693672"/>
    </source>
</evidence>
<evidence type="ECO:0000256" key="2">
    <source>
        <dbReference type="ARBA" id="ARBA00005019"/>
    </source>
</evidence>
<dbReference type="HAMAP" id="MF_00244">
    <property type="entry name" value="NaMN_adenylyltr"/>
    <property type="match status" value="1"/>
</dbReference>
<evidence type="ECO:0000256" key="4">
    <source>
        <dbReference type="ARBA" id="ARBA00022695"/>
    </source>
</evidence>
<keyword evidence="3 8" id="KW-0808">Transferase</keyword>
<dbReference type="Proteomes" id="UP000693672">
    <property type="component" value="Unassembled WGS sequence"/>
</dbReference>
<dbReference type="GO" id="GO:0004515">
    <property type="term" value="F:nicotinate-nucleotide adenylyltransferase activity"/>
    <property type="evidence" value="ECO:0007669"/>
    <property type="project" value="UniProtKB-UniRule"/>
</dbReference>
<dbReference type="EC" id="2.7.7.18" evidence="8"/>
<evidence type="ECO:0000313" key="10">
    <source>
        <dbReference type="EMBL" id="CAG7639872.1"/>
    </source>
</evidence>
<feature type="domain" description="Cytidyltransferase-like" evidence="9">
    <location>
        <begin position="5"/>
        <end position="168"/>
    </location>
</feature>
<dbReference type="AlphaFoldDB" id="A0A916K3P0"/>
<evidence type="ECO:0000256" key="1">
    <source>
        <dbReference type="ARBA" id="ARBA00002324"/>
    </source>
</evidence>
<protein>
    <recommendedName>
        <fullName evidence="8">Probable nicotinate-nucleotide adenylyltransferase</fullName>
        <ecNumber evidence="8">2.7.7.18</ecNumber>
    </recommendedName>
    <alternativeName>
        <fullName evidence="8">Deamido-NAD(+) diphosphorylase</fullName>
    </alternativeName>
    <alternativeName>
        <fullName evidence="8">Deamido-NAD(+) pyrophosphorylase</fullName>
    </alternativeName>
    <alternativeName>
        <fullName evidence="8">Nicotinate mononucleotide adenylyltransferase</fullName>
        <shortName evidence="8">NaMN adenylyltransferase</shortName>
    </alternativeName>
</protein>
<evidence type="ECO:0000256" key="8">
    <source>
        <dbReference type="HAMAP-Rule" id="MF_00244"/>
    </source>
</evidence>
<keyword evidence="11" id="KW-1185">Reference proteome</keyword>
<evidence type="ECO:0000256" key="7">
    <source>
        <dbReference type="ARBA" id="ARBA00048721"/>
    </source>
</evidence>
<keyword evidence="4 8" id="KW-0548">Nucleotidyltransferase</keyword>
<evidence type="ECO:0000259" key="9">
    <source>
        <dbReference type="Pfam" id="PF01467"/>
    </source>
</evidence>
<sequence length="195" mass="22314">MKVGLMGGTFDPIHIGHLLAAQSVCEQAELDEIWFMPVNVPPHKEAAPGATAQQRWEMANLAVEHHPKFRTTNIELRRGGVSYSIDTVTLLRQQYPGHHFYYIIGADMVRYLPKWYKIDELIKLVTFVGLERPGFDSGLAELPPAIRESLLLVEMPQIELSSTRIRERRAAGQPVRYMVPDRVNDYIEVNRLYES</sequence>
<name>A0A916K3P0_9BACL</name>
<dbReference type="NCBIfam" id="NF000840">
    <property type="entry name" value="PRK00071.1-3"/>
    <property type="match status" value="1"/>
</dbReference>
<dbReference type="NCBIfam" id="NF000841">
    <property type="entry name" value="PRK00071.1-4"/>
    <property type="match status" value="1"/>
</dbReference>
<accession>A0A916K3P0</accession>
<dbReference type="GO" id="GO:0009435">
    <property type="term" value="P:NAD+ biosynthetic process"/>
    <property type="evidence" value="ECO:0007669"/>
    <property type="project" value="UniProtKB-UniRule"/>
</dbReference>
<keyword evidence="5 8" id="KW-0547">Nucleotide-binding</keyword>
<gene>
    <name evidence="8 10" type="primary">nadD</name>
    <name evidence="10" type="ORF">PAESOLCIP111_04078</name>
</gene>
<dbReference type="NCBIfam" id="TIGR00125">
    <property type="entry name" value="cyt_tran_rel"/>
    <property type="match status" value="1"/>
</dbReference>
<keyword evidence="8" id="KW-0662">Pyridine nucleotide biosynthesis</keyword>
<dbReference type="Pfam" id="PF01467">
    <property type="entry name" value="CTP_transf_like"/>
    <property type="match status" value="1"/>
</dbReference>
<organism evidence="10 11">
    <name type="scientific">Paenibacillus solanacearum</name>
    <dbReference type="NCBI Taxonomy" id="2048548"/>
    <lineage>
        <taxon>Bacteria</taxon>
        <taxon>Bacillati</taxon>
        <taxon>Bacillota</taxon>
        <taxon>Bacilli</taxon>
        <taxon>Bacillales</taxon>
        <taxon>Paenibacillaceae</taxon>
        <taxon>Paenibacillus</taxon>
    </lineage>
</organism>
<proteinExistence type="inferred from homology"/>
<dbReference type="GO" id="GO:0005524">
    <property type="term" value="F:ATP binding"/>
    <property type="evidence" value="ECO:0007669"/>
    <property type="project" value="UniProtKB-KW"/>
</dbReference>
<comment type="similarity">
    <text evidence="8">Belongs to the NadD family.</text>
</comment>
<dbReference type="PANTHER" id="PTHR39321:SF3">
    <property type="entry name" value="PHOSPHOPANTETHEINE ADENYLYLTRANSFERASE"/>
    <property type="match status" value="1"/>
</dbReference>
<keyword evidence="6 8" id="KW-0067">ATP-binding</keyword>
<evidence type="ECO:0000256" key="6">
    <source>
        <dbReference type="ARBA" id="ARBA00022840"/>
    </source>
</evidence>
<keyword evidence="8" id="KW-0520">NAD</keyword>
<comment type="catalytic activity">
    <reaction evidence="7 8">
        <text>nicotinate beta-D-ribonucleotide + ATP + H(+) = deamido-NAD(+) + diphosphate</text>
        <dbReference type="Rhea" id="RHEA:22860"/>
        <dbReference type="ChEBI" id="CHEBI:15378"/>
        <dbReference type="ChEBI" id="CHEBI:30616"/>
        <dbReference type="ChEBI" id="CHEBI:33019"/>
        <dbReference type="ChEBI" id="CHEBI:57502"/>
        <dbReference type="ChEBI" id="CHEBI:58437"/>
        <dbReference type="EC" id="2.7.7.18"/>
    </reaction>
</comment>
<dbReference type="PANTHER" id="PTHR39321">
    <property type="entry name" value="NICOTINATE-NUCLEOTIDE ADENYLYLTRANSFERASE-RELATED"/>
    <property type="match status" value="1"/>
</dbReference>
<dbReference type="CDD" id="cd02165">
    <property type="entry name" value="NMNAT"/>
    <property type="match status" value="1"/>
</dbReference>
<dbReference type="EMBL" id="CAJVAS010000020">
    <property type="protein sequence ID" value="CAG7639872.1"/>
    <property type="molecule type" value="Genomic_DNA"/>
</dbReference>
<reference evidence="10" key="1">
    <citation type="submission" date="2021-06" db="EMBL/GenBank/DDBJ databases">
        <authorList>
            <person name="Criscuolo A."/>
        </authorList>
    </citation>
    <scope>NUCLEOTIDE SEQUENCE</scope>
    <source>
        <strain evidence="10">CIP111600</strain>
    </source>
</reference>